<dbReference type="PROSITE" id="PS51257">
    <property type="entry name" value="PROKAR_LIPOPROTEIN"/>
    <property type="match status" value="1"/>
</dbReference>
<dbReference type="EMBL" id="KZ678152">
    <property type="protein sequence ID" value="PSN59883.1"/>
    <property type="molecule type" value="Genomic_DNA"/>
</dbReference>
<evidence type="ECO:0000313" key="2">
    <source>
        <dbReference type="EMBL" id="PSN59883.1"/>
    </source>
</evidence>
<feature type="compositionally biased region" description="Low complexity" evidence="1">
    <location>
        <begin position="81"/>
        <end position="90"/>
    </location>
</feature>
<dbReference type="AlphaFoldDB" id="A0A2T2N372"/>
<feature type="region of interest" description="Disordered" evidence="1">
    <location>
        <begin position="180"/>
        <end position="206"/>
    </location>
</feature>
<dbReference type="Proteomes" id="UP000240883">
    <property type="component" value="Unassembled WGS sequence"/>
</dbReference>
<organism evidence="2 3">
    <name type="scientific">Corynespora cassiicola Philippines</name>
    <dbReference type="NCBI Taxonomy" id="1448308"/>
    <lineage>
        <taxon>Eukaryota</taxon>
        <taxon>Fungi</taxon>
        <taxon>Dikarya</taxon>
        <taxon>Ascomycota</taxon>
        <taxon>Pezizomycotina</taxon>
        <taxon>Dothideomycetes</taxon>
        <taxon>Pleosporomycetidae</taxon>
        <taxon>Pleosporales</taxon>
        <taxon>Corynesporascaceae</taxon>
        <taxon>Corynespora</taxon>
    </lineage>
</organism>
<keyword evidence="3" id="KW-1185">Reference proteome</keyword>
<sequence length="206" mass="21972">MARFSAGCWLLAAGGLGLLGCWAAGLLGCWAAGWLAWASCLPPLFFAQGIFSLPTRGPLLAGVARVARPSKQLHDGRQPPAAAGGATSTHHGGDTSPPHRRLYCTLSRPRPQAADFGRAAADCIWLCMLLHCPSACALAGREPLPRPPVRLSRLPVYPGIPTPTRPRAFHALTRAFLLEQRGSTQNQHEKKILQAPADESRLPGPQ</sequence>
<reference evidence="2 3" key="1">
    <citation type="journal article" date="2018" name="Front. Microbiol.">
        <title>Genome-Wide Analysis of Corynespora cassiicola Leaf Fall Disease Putative Effectors.</title>
        <authorList>
            <person name="Lopez D."/>
            <person name="Ribeiro S."/>
            <person name="Label P."/>
            <person name="Fumanal B."/>
            <person name="Venisse J.S."/>
            <person name="Kohler A."/>
            <person name="de Oliveira R.R."/>
            <person name="Labutti K."/>
            <person name="Lipzen A."/>
            <person name="Lail K."/>
            <person name="Bauer D."/>
            <person name="Ohm R.A."/>
            <person name="Barry K.W."/>
            <person name="Spatafora J."/>
            <person name="Grigoriev I.V."/>
            <person name="Martin F.M."/>
            <person name="Pujade-Renaud V."/>
        </authorList>
    </citation>
    <scope>NUCLEOTIDE SEQUENCE [LARGE SCALE GENOMIC DNA]</scope>
    <source>
        <strain evidence="2 3">Philippines</strain>
    </source>
</reference>
<evidence type="ECO:0000313" key="3">
    <source>
        <dbReference type="Proteomes" id="UP000240883"/>
    </source>
</evidence>
<gene>
    <name evidence="2" type="ORF">BS50DRAFT_221192</name>
</gene>
<evidence type="ECO:0000256" key="1">
    <source>
        <dbReference type="SAM" id="MobiDB-lite"/>
    </source>
</evidence>
<feature type="region of interest" description="Disordered" evidence="1">
    <location>
        <begin position="70"/>
        <end position="101"/>
    </location>
</feature>
<name>A0A2T2N372_CORCC</name>
<protein>
    <submittedName>
        <fullName evidence="2">Uncharacterized protein</fullName>
    </submittedName>
</protein>
<proteinExistence type="predicted"/>
<accession>A0A2T2N372</accession>